<dbReference type="EMBL" id="KE525014">
    <property type="protein sequence ID" value="KFB40451.1"/>
    <property type="molecule type" value="Genomic_DNA"/>
</dbReference>
<proteinExistence type="predicted"/>
<dbReference type="EMBL" id="ATLV01015459">
    <property type="status" value="NOT_ANNOTATED_CDS"/>
    <property type="molecule type" value="Genomic_DNA"/>
</dbReference>
<dbReference type="VEuPathDB" id="VectorBase:ASIC007931"/>
<dbReference type="Proteomes" id="UP000030765">
    <property type="component" value="Unassembled WGS sequence"/>
</dbReference>
<sequence length="90" mass="9792">MSARSERGTVSGRIEPATEGTPCKGPPGREGIAVPFYPSFRNNNSRSTIDGNKSRRFPWKKVSYDPGPLKTEPTPKSPTWTTTPTKAGVD</sequence>
<dbReference type="AlphaFoldDB" id="A0A084VR57"/>
<accession>A0A084VR57</accession>
<gene>
    <name evidence="2" type="ORF">ZHAS_00007931</name>
</gene>
<feature type="compositionally biased region" description="Low complexity" evidence="1">
    <location>
        <begin position="70"/>
        <end position="90"/>
    </location>
</feature>
<evidence type="ECO:0000256" key="1">
    <source>
        <dbReference type="SAM" id="MobiDB-lite"/>
    </source>
</evidence>
<feature type="region of interest" description="Disordered" evidence="1">
    <location>
        <begin position="1"/>
        <end position="90"/>
    </location>
</feature>
<protein>
    <submittedName>
        <fullName evidence="2 3">Putative dynein heavy chain 2</fullName>
    </submittedName>
</protein>
<name>A0A084VR57_ANOSI</name>
<organism evidence="2">
    <name type="scientific">Anopheles sinensis</name>
    <name type="common">Mosquito</name>
    <dbReference type="NCBI Taxonomy" id="74873"/>
    <lineage>
        <taxon>Eukaryota</taxon>
        <taxon>Metazoa</taxon>
        <taxon>Ecdysozoa</taxon>
        <taxon>Arthropoda</taxon>
        <taxon>Hexapoda</taxon>
        <taxon>Insecta</taxon>
        <taxon>Pterygota</taxon>
        <taxon>Neoptera</taxon>
        <taxon>Endopterygota</taxon>
        <taxon>Diptera</taxon>
        <taxon>Nematocera</taxon>
        <taxon>Culicoidea</taxon>
        <taxon>Culicidae</taxon>
        <taxon>Anophelinae</taxon>
        <taxon>Anopheles</taxon>
    </lineage>
</organism>
<feature type="compositionally biased region" description="Polar residues" evidence="1">
    <location>
        <begin position="40"/>
        <end position="51"/>
    </location>
</feature>
<reference evidence="2 4" key="1">
    <citation type="journal article" date="2014" name="BMC Genomics">
        <title>Genome sequence of Anopheles sinensis provides insight into genetics basis of mosquito competence for malaria parasites.</title>
        <authorList>
            <person name="Zhou D."/>
            <person name="Zhang D."/>
            <person name="Ding G."/>
            <person name="Shi L."/>
            <person name="Hou Q."/>
            <person name="Ye Y."/>
            <person name="Xu Y."/>
            <person name="Zhou H."/>
            <person name="Xiong C."/>
            <person name="Li S."/>
            <person name="Yu J."/>
            <person name="Hong S."/>
            <person name="Yu X."/>
            <person name="Zou P."/>
            <person name="Chen C."/>
            <person name="Chang X."/>
            <person name="Wang W."/>
            <person name="Lv Y."/>
            <person name="Sun Y."/>
            <person name="Ma L."/>
            <person name="Shen B."/>
            <person name="Zhu C."/>
        </authorList>
    </citation>
    <scope>NUCLEOTIDE SEQUENCE [LARGE SCALE GENOMIC DNA]</scope>
</reference>
<evidence type="ECO:0000313" key="4">
    <source>
        <dbReference type="Proteomes" id="UP000030765"/>
    </source>
</evidence>
<keyword evidence="4" id="KW-1185">Reference proteome</keyword>
<evidence type="ECO:0000313" key="2">
    <source>
        <dbReference type="EMBL" id="KFB40451.1"/>
    </source>
</evidence>
<evidence type="ECO:0000313" key="3">
    <source>
        <dbReference type="EnsemblMetazoa" id="ASIC007931-PA"/>
    </source>
</evidence>
<dbReference type="EnsemblMetazoa" id="ASIC007931-RA">
    <property type="protein sequence ID" value="ASIC007931-PA"/>
    <property type="gene ID" value="ASIC007931"/>
</dbReference>
<reference evidence="3" key="2">
    <citation type="submission" date="2020-05" db="UniProtKB">
        <authorList>
            <consortium name="EnsemblMetazoa"/>
        </authorList>
    </citation>
    <scope>IDENTIFICATION</scope>
</reference>